<gene>
    <name evidence="8" type="ORF">SAMN02745121_00070</name>
</gene>
<dbReference type="EMBL" id="FOMX01000002">
    <property type="protein sequence ID" value="SFD46493.1"/>
    <property type="molecule type" value="Genomic_DNA"/>
</dbReference>
<evidence type="ECO:0000256" key="5">
    <source>
        <dbReference type="ARBA" id="ARBA00022898"/>
    </source>
</evidence>
<dbReference type="STRING" id="54.SAMN02745121_00070"/>
<name>A0A1I1SRF5_9BACT</name>
<dbReference type="InterPro" id="IPR015421">
    <property type="entry name" value="PyrdxlP-dep_Trfase_major"/>
</dbReference>
<dbReference type="EC" id="2.6.1.-" evidence="6"/>
<evidence type="ECO:0000259" key="7">
    <source>
        <dbReference type="Pfam" id="PF00155"/>
    </source>
</evidence>
<dbReference type="NCBIfam" id="NF005744">
    <property type="entry name" value="PRK07568.1"/>
    <property type="match status" value="1"/>
</dbReference>
<dbReference type="Gene3D" id="3.90.1150.10">
    <property type="entry name" value="Aspartate Aminotransferase, domain 1"/>
    <property type="match status" value="1"/>
</dbReference>
<evidence type="ECO:0000256" key="3">
    <source>
        <dbReference type="ARBA" id="ARBA00022576"/>
    </source>
</evidence>
<dbReference type="InterPro" id="IPR004838">
    <property type="entry name" value="NHTrfase_class1_PyrdxlP-BS"/>
</dbReference>
<dbReference type="SUPFAM" id="SSF53383">
    <property type="entry name" value="PLP-dependent transferases"/>
    <property type="match status" value="1"/>
</dbReference>
<dbReference type="InterPro" id="IPR050596">
    <property type="entry name" value="AspAT/PAT-like"/>
</dbReference>
<dbReference type="CDD" id="cd00609">
    <property type="entry name" value="AAT_like"/>
    <property type="match status" value="1"/>
</dbReference>
<keyword evidence="3 6" id="KW-0032">Aminotransferase</keyword>
<sequence>MTAPSLSRRGLDAPASPIRRLTPYADQARARGVTVHHLNIGQPDLATVQPMLAAYRSYDESVVAYSPSEGYLAYRTALAEHYNGLDAARGGGPITPSQILVTVGGSEALLFAIAAACDVGDQILVAEPYYTNYRGFSHLLGVEVVPVSTHARESFAVPAERVRAAITPKTRAFIIPSPGNPTGMVLSAADLAALGEVCVQAGIFFVVDEVYREFVYPDEPPAAGAPVPRAPSVLAVPGLADHAVMIDSVSKRYSACGARVGCLVTRNAALYSACLRFAQARLSPPTVDQHAALAALRTPPADMRAMVDEYRARRDLIVAGLNAIPGVSCPTPTGAFYLITDLPVADAEDFCIFMLRDFDLGGETVMMAPAEGFYATPGLGKNQVRIAYVLGRDRLARCLEILRAGLDAYNRAAR</sequence>
<comment type="cofactor">
    <cofactor evidence="1 6">
        <name>pyridoxal 5'-phosphate</name>
        <dbReference type="ChEBI" id="CHEBI:597326"/>
    </cofactor>
</comment>
<dbReference type="RefSeq" id="WP_100792665.1">
    <property type="nucleotide sequence ID" value="NZ_FOMX01000002.1"/>
</dbReference>
<dbReference type="AlphaFoldDB" id="A0A1I1SRF5"/>
<organism evidence="8 9">
    <name type="scientific">Nannocystis exedens</name>
    <dbReference type="NCBI Taxonomy" id="54"/>
    <lineage>
        <taxon>Bacteria</taxon>
        <taxon>Pseudomonadati</taxon>
        <taxon>Myxococcota</taxon>
        <taxon>Polyangia</taxon>
        <taxon>Nannocystales</taxon>
        <taxon>Nannocystaceae</taxon>
        <taxon>Nannocystis</taxon>
    </lineage>
</organism>
<evidence type="ECO:0000256" key="6">
    <source>
        <dbReference type="RuleBase" id="RU000481"/>
    </source>
</evidence>
<dbReference type="GO" id="GO:0008483">
    <property type="term" value="F:transaminase activity"/>
    <property type="evidence" value="ECO:0007669"/>
    <property type="project" value="UniProtKB-KW"/>
</dbReference>
<evidence type="ECO:0000256" key="4">
    <source>
        <dbReference type="ARBA" id="ARBA00022679"/>
    </source>
</evidence>
<keyword evidence="4 6" id="KW-0808">Transferase</keyword>
<dbReference type="GO" id="GO:0030170">
    <property type="term" value="F:pyridoxal phosphate binding"/>
    <property type="evidence" value="ECO:0007669"/>
    <property type="project" value="InterPro"/>
</dbReference>
<dbReference type="InterPro" id="IPR015424">
    <property type="entry name" value="PyrdxlP-dep_Trfase"/>
</dbReference>
<dbReference type="InterPro" id="IPR015422">
    <property type="entry name" value="PyrdxlP-dep_Trfase_small"/>
</dbReference>
<dbReference type="PROSITE" id="PS00105">
    <property type="entry name" value="AA_TRANSFER_CLASS_1"/>
    <property type="match status" value="1"/>
</dbReference>
<evidence type="ECO:0000256" key="1">
    <source>
        <dbReference type="ARBA" id="ARBA00001933"/>
    </source>
</evidence>
<dbReference type="InterPro" id="IPR004839">
    <property type="entry name" value="Aminotransferase_I/II_large"/>
</dbReference>
<evidence type="ECO:0000256" key="2">
    <source>
        <dbReference type="ARBA" id="ARBA00007441"/>
    </source>
</evidence>
<proteinExistence type="inferred from homology"/>
<dbReference type="Proteomes" id="UP000199400">
    <property type="component" value="Unassembled WGS sequence"/>
</dbReference>
<accession>A0A1I1SRF5</accession>
<dbReference type="GO" id="GO:0006520">
    <property type="term" value="P:amino acid metabolic process"/>
    <property type="evidence" value="ECO:0007669"/>
    <property type="project" value="InterPro"/>
</dbReference>
<dbReference type="Gene3D" id="3.40.640.10">
    <property type="entry name" value="Type I PLP-dependent aspartate aminotransferase-like (Major domain)"/>
    <property type="match status" value="1"/>
</dbReference>
<evidence type="ECO:0000313" key="8">
    <source>
        <dbReference type="EMBL" id="SFD46493.1"/>
    </source>
</evidence>
<protein>
    <recommendedName>
        <fullName evidence="6">Aminotransferase</fullName>
        <ecNumber evidence="6">2.6.1.-</ecNumber>
    </recommendedName>
</protein>
<keyword evidence="5" id="KW-0663">Pyridoxal phosphate</keyword>
<keyword evidence="9" id="KW-1185">Reference proteome</keyword>
<evidence type="ECO:0000313" key="9">
    <source>
        <dbReference type="Proteomes" id="UP000199400"/>
    </source>
</evidence>
<reference evidence="9" key="1">
    <citation type="submission" date="2016-10" db="EMBL/GenBank/DDBJ databases">
        <authorList>
            <person name="Varghese N."/>
            <person name="Submissions S."/>
        </authorList>
    </citation>
    <scope>NUCLEOTIDE SEQUENCE [LARGE SCALE GENOMIC DNA]</scope>
    <source>
        <strain evidence="9">ATCC 25963</strain>
    </source>
</reference>
<dbReference type="Pfam" id="PF00155">
    <property type="entry name" value="Aminotran_1_2"/>
    <property type="match status" value="1"/>
</dbReference>
<comment type="similarity">
    <text evidence="2 6">Belongs to the class-I pyridoxal-phosphate-dependent aminotransferase family.</text>
</comment>
<feature type="domain" description="Aminotransferase class I/classII large" evidence="7">
    <location>
        <begin position="37"/>
        <end position="388"/>
    </location>
</feature>
<dbReference type="PANTHER" id="PTHR46383">
    <property type="entry name" value="ASPARTATE AMINOTRANSFERASE"/>
    <property type="match status" value="1"/>
</dbReference>